<evidence type="ECO:0000256" key="1">
    <source>
        <dbReference type="ARBA" id="ARBA00004948"/>
    </source>
</evidence>
<protein>
    <submittedName>
        <fullName evidence="3">TENA/THI-4 family protein</fullName>
    </submittedName>
</protein>
<dbReference type="InterPro" id="IPR004305">
    <property type="entry name" value="Thiaminase-2/PQQC"/>
</dbReference>
<dbReference type="Pfam" id="PF03070">
    <property type="entry name" value="TENA_THI-4"/>
    <property type="match status" value="1"/>
</dbReference>
<dbReference type="InterPro" id="IPR050967">
    <property type="entry name" value="Thiamine_Salvage_TenA"/>
</dbReference>
<dbReference type="PANTHER" id="PTHR43198">
    <property type="entry name" value="BIFUNCTIONAL TH2 PROTEIN"/>
    <property type="match status" value="1"/>
</dbReference>
<dbReference type="EMBL" id="MNLB01000005">
    <property type="protein sequence ID" value="PAC73397.1"/>
    <property type="molecule type" value="Genomic_DNA"/>
</dbReference>
<accession>A0A267WLB0</accession>
<organism evidence="3 4">
    <name type="scientific">Bifidobacterium pseudocatenulatum</name>
    <dbReference type="NCBI Taxonomy" id="28026"/>
    <lineage>
        <taxon>Bacteria</taxon>
        <taxon>Bacillati</taxon>
        <taxon>Actinomycetota</taxon>
        <taxon>Actinomycetes</taxon>
        <taxon>Bifidobacteriales</taxon>
        <taxon>Bifidobacteriaceae</taxon>
        <taxon>Bifidobacterium</taxon>
    </lineage>
</organism>
<feature type="domain" description="Thiaminase-2/PQQC" evidence="2">
    <location>
        <begin position="91"/>
        <end position="260"/>
    </location>
</feature>
<reference evidence="3 4" key="1">
    <citation type="journal article" date="2017" name="ISME J.">
        <title>Unveiling bifidobacterial biogeography across the mammalian branch of the tree of life.</title>
        <authorList>
            <person name="Milani C."/>
            <person name="Mangifesta M."/>
            <person name="Mancabelli L."/>
            <person name="Lugli G.A."/>
            <person name="James K."/>
            <person name="Duranti S."/>
            <person name="Turroni F."/>
            <person name="Ferrario C."/>
            <person name="Ossiprandi M.C."/>
            <person name="van Sinderen D."/>
            <person name="Ventura M."/>
        </authorList>
    </citation>
    <scope>NUCLEOTIDE SEQUENCE [LARGE SCALE GENOMIC DNA]</scope>
    <source>
        <strain evidence="3 4">1E</strain>
    </source>
</reference>
<name>A0A267WLB0_BIFPS</name>
<comment type="pathway">
    <text evidence="1">Cofactor biosynthesis; thiamine diphosphate biosynthesis.</text>
</comment>
<dbReference type="AlphaFoldDB" id="A0A267WLB0"/>
<proteinExistence type="predicted"/>
<dbReference type="SUPFAM" id="SSF48613">
    <property type="entry name" value="Heme oxygenase-like"/>
    <property type="match status" value="1"/>
</dbReference>
<gene>
    <name evidence="3" type="ORF">BPS1E_1096</name>
</gene>
<sequence length="287" mass="32378">MAVMEAFCFLRFGGAFGTLGTAAIMAPSQRATAERSEEMCVAFALAALTEGGLVTMNHVPEAPQSASGDYAWLGAEPGSVADQLYMSAADEWNQAINSRFVNELLDDTLPESILKSYLIQDFKFFNQGIMAHAIELAPRQETKDMLAKQSQWFADNEATYFTGFLKEYGITDEEYNNSEQTPANREYCEYLTKLVQGTWEELITALCCMEWIYLAWAKRTIDAGVVQQIPAHKGWVDLHEGDYFRAWTGRLIALVNEYASVDGSEADVFRTIVHLERRFFEDSYPQR</sequence>
<dbReference type="RefSeq" id="WP_226587080.1">
    <property type="nucleotide sequence ID" value="NZ_AP031419.1"/>
</dbReference>
<evidence type="ECO:0000313" key="4">
    <source>
        <dbReference type="Proteomes" id="UP000216789"/>
    </source>
</evidence>
<dbReference type="CDD" id="cd19358">
    <property type="entry name" value="TenA_E_Spr0628-like"/>
    <property type="match status" value="1"/>
</dbReference>
<dbReference type="Proteomes" id="UP000216789">
    <property type="component" value="Unassembled WGS sequence"/>
</dbReference>
<comment type="caution">
    <text evidence="3">The sequence shown here is derived from an EMBL/GenBank/DDBJ whole genome shotgun (WGS) entry which is preliminary data.</text>
</comment>
<evidence type="ECO:0000259" key="2">
    <source>
        <dbReference type="Pfam" id="PF03070"/>
    </source>
</evidence>
<dbReference type="InterPro" id="IPR016084">
    <property type="entry name" value="Haem_Oase-like_multi-hlx"/>
</dbReference>
<evidence type="ECO:0000313" key="3">
    <source>
        <dbReference type="EMBL" id="PAC73397.1"/>
    </source>
</evidence>
<dbReference type="PANTHER" id="PTHR43198:SF2">
    <property type="entry name" value="SI:CH1073-67J19.1-RELATED"/>
    <property type="match status" value="1"/>
</dbReference>
<dbReference type="Gene3D" id="1.20.910.10">
    <property type="entry name" value="Heme oxygenase-like"/>
    <property type="match status" value="1"/>
</dbReference>
<dbReference type="GO" id="GO:0005829">
    <property type="term" value="C:cytosol"/>
    <property type="evidence" value="ECO:0007669"/>
    <property type="project" value="TreeGrafter"/>
</dbReference>